<reference evidence="3" key="2">
    <citation type="submission" date="2019-11" db="EMBL/GenBank/DDBJ databases">
        <title>Improved Assembly of Tolypothrix boutellei genome.</title>
        <authorList>
            <person name="Sarangi A.N."/>
            <person name="Mukherjee M."/>
            <person name="Ghosh S."/>
            <person name="Singh D."/>
            <person name="Das A."/>
            <person name="Kant S."/>
            <person name="Prusty A."/>
            <person name="Tripathy S."/>
        </authorList>
    </citation>
    <scope>NUCLEOTIDE SEQUENCE</scope>
    <source>
        <strain evidence="3">VB521301</strain>
    </source>
</reference>
<dbReference type="OrthoDB" id="9786864at2"/>
<dbReference type="GO" id="GO:0016491">
    <property type="term" value="F:oxidoreductase activity"/>
    <property type="evidence" value="ECO:0007669"/>
    <property type="project" value="UniProtKB-KW"/>
</dbReference>
<dbReference type="EMBL" id="JHEG02000059">
    <property type="protein sequence ID" value="KIE07082.1"/>
    <property type="molecule type" value="Genomic_DNA"/>
</dbReference>
<organism evidence="4">
    <name type="scientific">Tolypothrix bouteillei VB521301</name>
    <dbReference type="NCBI Taxonomy" id="1479485"/>
    <lineage>
        <taxon>Bacteria</taxon>
        <taxon>Bacillati</taxon>
        <taxon>Cyanobacteriota</taxon>
        <taxon>Cyanophyceae</taxon>
        <taxon>Nostocales</taxon>
        <taxon>Tolypothrichaceae</taxon>
        <taxon>Tolypothrix</taxon>
    </lineage>
</organism>
<dbReference type="Pfam" id="PF03807">
    <property type="entry name" value="F420_oxidored"/>
    <property type="match status" value="1"/>
</dbReference>
<evidence type="ECO:0000313" key="5">
    <source>
        <dbReference type="Proteomes" id="UP000029738"/>
    </source>
</evidence>
<protein>
    <submittedName>
        <fullName evidence="4">F420-dependent NADP oxidoreductase</fullName>
    </submittedName>
    <submittedName>
        <fullName evidence="3">NAD(P)-binding domain-containing protein</fullName>
    </submittedName>
</protein>
<keyword evidence="5" id="KW-1185">Reference proteome</keyword>
<feature type="domain" description="Pyrroline-5-carboxylate reductase catalytic N-terminal" evidence="2">
    <location>
        <begin position="2"/>
        <end position="91"/>
    </location>
</feature>
<keyword evidence="1" id="KW-0560">Oxidoreductase</keyword>
<dbReference type="InterPro" id="IPR028939">
    <property type="entry name" value="P5C_Rdtase_cat_N"/>
</dbReference>
<dbReference type="InterPro" id="IPR051267">
    <property type="entry name" value="STEAP_metalloreductase"/>
</dbReference>
<gene>
    <name evidence="4" type="ORF">DA73_0238480</name>
    <name evidence="3" type="ORF">DA73_0400031555</name>
</gene>
<dbReference type="STRING" id="1479485.DA73_0238480"/>
<name>A0A0C1MXL3_9CYAN</name>
<comment type="caution">
    <text evidence="4">The sequence shown here is derived from an EMBL/GenBank/DDBJ whole genome shotgun (WGS) entry which is preliminary data.</text>
</comment>
<evidence type="ECO:0000259" key="2">
    <source>
        <dbReference type="Pfam" id="PF03807"/>
    </source>
</evidence>
<dbReference type="RefSeq" id="WP_038082406.1">
    <property type="nucleotide sequence ID" value="NZ_JHEG04000001.1"/>
</dbReference>
<accession>A0A0C1MXL3</accession>
<dbReference type="Proteomes" id="UP000029738">
    <property type="component" value="Unassembled WGS sequence"/>
</dbReference>
<dbReference type="EMBL" id="JHEG04000001">
    <property type="protein sequence ID" value="KAF3889509.1"/>
    <property type="molecule type" value="Genomic_DNA"/>
</dbReference>
<evidence type="ECO:0000313" key="3">
    <source>
        <dbReference type="EMBL" id="KAF3889509.1"/>
    </source>
</evidence>
<evidence type="ECO:0000256" key="1">
    <source>
        <dbReference type="ARBA" id="ARBA00023002"/>
    </source>
</evidence>
<reference evidence="4" key="1">
    <citation type="journal article" date="2015" name="Genome Announc.">
        <title>Draft Genome Sequence of Tolypothrix boutellei Strain VB521301.</title>
        <authorList>
            <person name="Chandrababunaidu M.M."/>
            <person name="Singh D."/>
            <person name="Sen D."/>
            <person name="Bhan S."/>
            <person name="Das S."/>
            <person name="Gupta A."/>
            <person name="Adhikary S.P."/>
            <person name="Tripathy S."/>
        </authorList>
    </citation>
    <scope>NUCLEOTIDE SEQUENCE</scope>
    <source>
        <strain evidence="4">VB521301</strain>
    </source>
</reference>
<dbReference type="PANTHER" id="PTHR14239">
    <property type="entry name" value="DUDULIN-RELATED"/>
    <property type="match status" value="1"/>
</dbReference>
<dbReference type="Gene3D" id="3.40.50.720">
    <property type="entry name" value="NAD(P)-binding Rossmann-like Domain"/>
    <property type="match status" value="1"/>
</dbReference>
<proteinExistence type="predicted"/>
<dbReference type="SUPFAM" id="SSF51735">
    <property type="entry name" value="NAD(P)-binding Rossmann-fold domains"/>
    <property type="match status" value="1"/>
</dbReference>
<evidence type="ECO:0000313" key="4">
    <source>
        <dbReference type="EMBL" id="KIE07082.1"/>
    </source>
</evidence>
<sequence>MKIGILGSGNMGRSLGILWAEQGHQVFFGARTQEKGEAVAELAGHNTQGGTNDEAAAFGDVLLYTIRGVDPVEAISSIEILNGKILIDCNNFEIPEGFTYPPIEQSLAEKLAAEVPNAYVVKAFNTFAQEVFELAPTPLEDYKVSVFVASDNENARKMVMQLALEIGFTPVDCGGLRNSRLIEGLGDFIRFLIIGQKLGPYATISVDVLPPAQSERLGGRQSSNLR</sequence>
<dbReference type="AlphaFoldDB" id="A0A0C1MXL3"/>
<dbReference type="InterPro" id="IPR036291">
    <property type="entry name" value="NAD(P)-bd_dom_sf"/>
</dbReference>